<feature type="non-terminal residue" evidence="1">
    <location>
        <position position="1"/>
    </location>
</feature>
<keyword evidence="2" id="KW-1185">Reference proteome</keyword>
<feature type="non-terminal residue" evidence="1">
    <location>
        <position position="96"/>
    </location>
</feature>
<protein>
    <submittedName>
        <fullName evidence="1">Uncharacterized protein</fullName>
    </submittedName>
</protein>
<sequence length="96" mass="11226">ASSINFHLSMLCEEFLHTFRLEYFVTDELILLNNSKERKLTRTNGSLGSVLYRMLGNCNWSLHNVVGFEDGRKLRYRNDTFSCEEIIQCVESIRDS</sequence>
<evidence type="ECO:0000313" key="2">
    <source>
        <dbReference type="Proteomes" id="UP001432322"/>
    </source>
</evidence>
<accession>A0AAV5UXG0</accession>
<name>A0AAV5UXG0_9BILA</name>
<dbReference type="AlphaFoldDB" id="A0AAV5UXG0"/>
<comment type="caution">
    <text evidence="1">The sequence shown here is derived from an EMBL/GenBank/DDBJ whole genome shotgun (WGS) entry which is preliminary data.</text>
</comment>
<dbReference type="EMBL" id="BTSY01000001">
    <property type="protein sequence ID" value="GMT11956.1"/>
    <property type="molecule type" value="Genomic_DNA"/>
</dbReference>
<gene>
    <name evidence="1" type="ORF">PFISCL1PPCAC_3253</name>
</gene>
<evidence type="ECO:0000313" key="1">
    <source>
        <dbReference type="EMBL" id="GMT11956.1"/>
    </source>
</evidence>
<organism evidence="1 2">
    <name type="scientific">Pristionchus fissidentatus</name>
    <dbReference type="NCBI Taxonomy" id="1538716"/>
    <lineage>
        <taxon>Eukaryota</taxon>
        <taxon>Metazoa</taxon>
        <taxon>Ecdysozoa</taxon>
        <taxon>Nematoda</taxon>
        <taxon>Chromadorea</taxon>
        <taxon>Rhabditida</taxon>
        <taxon>Rhabditina</taxon>
        <taxon>Diplogasteromorpha</taxon>
        <taxon>Diplogasteroidea</taxon>
        <taxon>Neodiplogasteridae</taxon>
        <taxon>Pristionchus</taxon>
    </lineage>
</organism>
<dbReference type="Proteomes" id="UP001432322">
    <property type="component" value="Unassembled WGS sequence"/>
</dbReference>
<reference evidence="1" key="1">
    <citation type="submission" date="2023-10" db="EMBL/GenBank/DDBJ databases">
        <title>Genome assembly of Pristionchus species.</title>
        <authorList>
            <person name="Yoshida K."/>
            <person name="Sommer R.J."/>
        </authorList>
    </citation>
    <scope>NUCLEOTIDE SEQUENCE</scope>
    <source>
        <strain evidence="1">RS5133</strain>
    </source>
</reference>
<proteinExistence type="predicted"/>